<comment type="similarity">
    <text evidence="1">In the C-terminal section; belongs to the class-I pyridoxal-phosphate-dependent aminotransferase family.</text>
</comment>
<dbReference type="Gene3D" id="3.40.640.10">
    <property type="entry name" value="Type I PLP-dependent aspartate aminotransferase-like (Major domain)"/>
    <property type="match status" value="1"/>
</dbReference>
<organism evidence="7 8">
    <name type="scientific">Actinotalea soli</name>
    <dbReference type="NCBI Taxonomy" id="2819234"/>
    <lineage>
        <taxon>Bacteria</taxon>
        <taxon>Bacillati</taxon>
        <taxon>Actinomycetota</taxon>
        <taxon>Actinomycetes</taxon>
        <taxon>Micrococcales</taxon>
        <taxon>Cellulomonadaceae</taxon>
        <taxon>Actinotalea</taxon>
    </lineage>
</organism>
<dbReference type="InterPro" id="IPR036390">
    <property type="entry name" value="WH_DNA-bd_sf"/>
</dbReference>
<dbReference type="InterPro" id="IPR051446">
    <property type="entry name" value="HTH_trans_reg/aminotransferase"/>
</dbReference>
<dbReference type="InterPro" id="IPR015421">
    <property type="entry name" value="PyrdxlP-dep_Trfase_major"/>
</dbReference>
<keyword evidence="8" id="KW-1185">Reference proteome</keyword>
<dbReference type="InterPro" id="IPR036388">
    <property type="entry name" value="WH-like_DNA-bd_sf"/>
</dbReference>
<dbReference type="Pfam" id="PF00155">
    <property type="entry name" value="Aminotran_1_2"/>
    <property type="match status" value="1"/>
</dbReference>
<dbReference type="SUPFAM" id="SSF53383">
    <property type="entry name" value="PLP-dependent transferases"/>
    <property type="match status" value="1"/>
</dbReference>
<keyword evidence="7" id="KW-0032">Aminotransferase</keyword>
<dbReference type="GO" id="GO:0003700">
    <property type="term" value="F:DNA-binding transcription factor activity"/>
    <property type="evidence" value="ECO:0007669"/>
    <property type="project" value="InterPro"/>
</dbReference>
<dbReference type="CDD" id="cd07377">
    <property type="entry name" value="WHTH_GntR"/>
    <property type="match status" value="1"/>
</dbReference>
<dbReference type="PANTHER" id="PTHR46577">
    <property type="entry name" value="HTH-TYPE TRANSCRIPTIONAL REGULATORY PROTEIN GABR"/>
    <property type="match status" value="1"/>
</dbReference>
<gene>
    <name evidence="7" type="ORF">J4G33_04795</name>
</gene>
<dbReference type="PROSITE" id="PS50949">
    <property type="entry name" value="HTH_GNTR"/>
    <property type="match status" value="1"/>
</dbReference>
<keyword evidence="5" id="KW-0804">Transcription</keyword>
<dbReference type="Gene3D" id="3.90.1150.10">
    <property type="entry name" value="Aspartate Aminotransferase, domain 1"/>
    <property type="match status" value="1"/>
</dbReference>
<dbReference type="Gene3D" id="1.10.10.10">
    <property type="entry name" value="Winged helix-like DNA-binding domain superfamily/Winged helix DNA-binding domain"/>
    <property type="match status" value="1"/>
</dbReference>
<dbReference type="InterPro" id="IPR015422">
    <property type="entry name" value="PyrdxlP-dep_Trfase_small"/>
</dbReference>
<dbReference type="InterPro" id="IPR004839">
    <property type="entry name" value="Aminotransferase_I/II_large"/>
</dbReference>
<name>A0A939RSG0_9CELL</name>
<keyword evidence="4" id="KW-0238">DNA-binding</keyword>
<dbReference type="Pfam" id="PF00392">
    <property type="entry name" value="GntR"/>
    <property type="match status" value="1"/>
</dbReference>
<evidence type="ECO:0000256" key="4">
    <source>
        <dbReference type="ARBA" id="ARBA00023125"/>
    </source>
</evidence>
<proteinExistence type="inferred from homology"/>
<dbReference type="SUPFAM" id="SSF46785">
    <property type="entry name" value="Winged helix' DNA-binding domain"/>
    <property type="match status" value="1"/>
</dbReference>
<accession>A0A939RSG0</accession>
<evidence type="ECO:0000259" key="6">
    <source>
        <dbReference type="PROSITE" id="PS50949"/>
    </source>
</evidence>
<evidence type="ECO:0000256" key="2">
    <source>
        <dbReference type="ARBA" id="ARBA00022898"/>
    </source>
</evidence>
<feature type="domain" description="HTH gntR-type" evidence="6">
    <location>
        <begin position="9"/>
        <end position="77"/>
    </location>
</feature>
<dbReference type="SMART" id="SM00345">
    <property type="entry name" value="HTH_GNTR"/>
    <property type="match status" value="1"/>
</dbReference>
<dbReference type="InterPro" id="IPR015424">
    <property type="entry name" value="PyrdxlP-dep_Trfase"/>
</dbReference>
<protein>
    <submittedName>
        <fullName evidence="7">Aminotransferase class I/II-fold pyridoxal phosphate-dependent enzyme</fullName>
    </submittedName>
</protein>
<dbReference type="GO" id="GO:0008483">
    <property type="term" value="F:transaminase activity"/>
    <property type="evidence" value="ECO:0007669"/>
    <property type="project" value="UniProtKB-KW"/>
</dbReference>
<dbReference type="RefSeq" id="WP_208054804.1">
    <property type="nucleotide sequence ID" value="NZ_JAGEMK010000002.1"/>
</dbReference>
<keyword evidence="3" id="KW-0805">Transcription regulation</keyword>
<dbReference type="CDD" id="cd00609">
    <property type="entry name" value="AAT_like"/>
    <property type="match status" value="1"/>
</dbReference>
<evidence type="ECO:0000256" key="1">
    <source>
        <dbReference type="ARBA" id="ARBA00005384"/>
    </source>
</evidence>
<dbReference type="Proteomes" id="UP000664209">
    <property type="component" value="Unassembled WGS sequence"/>
</dbReference>
<dbReference type="AlphaFoldDB" id="A0A939RSG0"/>
<keyword evidence="7" id="KW-0808">Transferase</keyword>
<evidence type="ECO:0000256" key="5">
    <source>
        <dbReference type="ARBA" id="ARBA00023163"/>
    </source>
</evidence>
<keyword evidence="2" id="KW-0663">Pyridoxal phosphate</keyword>
<evidence type="ECO:0000256" key="3">
    <source>
        <dbReference type="ARBA" id="ARBA00023015"/>
    </source>
</evidence>
<dbReference type="GO" id="GO:0003677">
    <property type="term" value="F:DNA binding"/>
    <property type="evidence" value="ECO:0007669"/>
    <property type="project" value="UniProtKB-KW"/>
</dbReference>
<evidence type="ECO:0000313" key="8">
    <source>
        <dbReference type="Proteomes" id="UP000664209"/>
    </source>
</evidence>
<dbReference type="PANTHER" id="PTHR46577:SF1">
    <property type="entry name" value="HTH-TYPE TRANSCRIPTIONAL REGULATORY PROTEIN GABR"/>
    <property type="match status" value="1"/>
</dbReference>
<reference evidence="7" key="1">
    <citation type="submission" date="2021-03" db="EMBL/GenBank/DDBJ databases">
        <title>Actinotalea soli sp. nov., isolated from soil.</title>
        <authorList>
            <person name="Ping W."/>
            <person name="Zhang J."/>
        </authorList>
    </citation>
    <scope>NUCLEOTIDE SEQUENCE</scope>
    <source>
        <strain evidence="7">BY-33</strain>
    </source>
</reference>
<dbReference type="InterPro" id="IPR000524">
    <property type="entry name" value="Tscrpt_reg_HTH_GntR"/>
</dbReference>
<sequence length="440" mass="47115">MLADDLKGSLSSQQIAEAIARAVSNGELTHGDPLPSIRNIADTCGVSPGTAALAYRSLRERGIITSGHGRRSRVADRPPLPRQVRLPLPPGVHDLSTSSPDPGLLPDVGGFLSREVYGDTLYDTEPVEASFRTVMAAQFAADGIHGELSAVNGALDGLERVLAARLRPGDAVLVEDPQWVSSLALFRVLGLEVVPVAVDERGMRPEALAEAIRSRHCSAIVVTPRAQNPYGSAFTTERAEDLRRVLATAPELMVIEDDHASLIAGAPPTTLTTGREQWAVIRSMSKALGPDLRVAIMASDDETADRVQGRLMLGPGWVSHLAQRLVATVLNDPGARQQVAEAERTYTRRREALVSGLAEHGIPSTGRSGLNVLVPVPEESALASYLLTQGWAVRSGESFRLRSEPFLRVAVATLTEEEAPELAAAFARALPGRRARSRAY</sequence>
<comment type="caution">
    <text evidence="7">The sequence shown here is derived from an EMBL/GenBank/DDBJ whole genome shotgun (WGS) entry which is preliminary data.</text>
</comment>
<dbReference type="GO" id="GO:0030170">
    <property type="term" value="F:pyridoxal phosphate binding"/>
    <property type="evidence" value="ECO:0007669"/>
    <property type="project" value="InterPro"/>
</dbReference>
<evidence type="ECO:0000313" key="7">
    <source>
        <dbReference type="EMBL" id="MBO1751117.1"/>
    </source>
</evidence>
<dbReference type="EMBL" id="JAGEMK010000002">
    <property type="protein sequence ID" value="MBO1751117.1"/>
    <property type="molecule type" value="Genomic_DNA"/>
</dbReference>